<reference evidence="1 2" key="1">
    <citation type="journal article" date="2018" name="BMC Genomics">
        <title>Comparative genome analyses reveal sequence features reflecting distinct modes of host-adaptation between dicot and monocot powdery mildew.</title>
        <authorList>
            <person name="Wu Y."/>
            <person name="Ma X."/>
            <person name="Pan Z."/>
            <person name="Kale S.D."/>
            <person name="Song Y."/>
            <person name="King H."/>
            <person name="Zhang Q."/>
            <person name="Presley C."/>
            <person name="Deng X."/>
            <person name="Wei C.I."/>
            <person name="Xiao S."/>
        </authorList>
    </citation>
    <scope>NUCLEOTIDE SEQUENCE [LARGE SCALE GENOMIC DNA]</scope>
    <source>
        <strain evidence="1">UMSG2</strain>
    </source>
</reference>
<proteinExistence type="predicted"/>
<protein>
    <submittedName>
        <fullName evidence="1">Uncharacterized protein</fullName>
    </submittedName>
</protein>
<dbReference type="EMBL" id="MCFK01007700">
    <property type="protein sequence ID" value="RKF57075.1"/>
    <property type="molecule type" value="Genomic_DNA"/>
</dbReference>
<evidence type="ECO:0000313" key="1">
    <source>
        <dbReference type="EMBL" id="RKF57075.1"/>
    </source>
</evidence>
<name>A0A420HI66_9PEZI</name>
<organism evidence="1 2">
    <name type="scientific">Erysiphe neolycopersici</name>
    <dbReference type="NCBI Taxonomy" id="212602"/>
    <lineage>
        <taxon>Eukaryota</taxon>
        <taxon>Fungi</taxon>
        <taxon>Dikarya</taxon>
        <taxon>Ascomycota</taxon>
        <taxon>Pezizomycotina</taxon>
        <taxon>Leotiomycetes</taxon>
        <taxon>Erysiphales</taxon>
        <taxon>Erysiphaceae</taxon>
        <taxon>Erysiphe</taxon>
    </lineage>
</organism>
<accession>A0A420HI66</accession>
<dbReference type="Proteomes" id="UP000286134">
    <property type="component" value="Unassembled WGS sequence"/>
</dbReference>
<comment type="caution">
    <text evidence="1">The sequence shown here is derived from an EMBL/GenBank/DDBJ whole genome shotgun (WGS) entry which is preliminary data.</text>
</comment>
<gene>
    <name evidence="1" type="ORF">OnM2_077078</name>
</gene>
<evidence type="ECO:0000313" key="2">
    <source>
        <dbReference type="Proteomes" id="UP000286134"/>
    </source>
</evidence>
<sequence length="93" mass="10880">MKGRRLHTGGMVKPVNLTSSRKFAFKFFYQTELSTKHAVSENERYVHNNCTRCDAFFTSSNKLYDQIRLAYYKTSNSKGYQKITSTIHYVKPL</sequence>
<keyword evidence="2" id="KW-1185">Reference proteome</keyword>
<dbReference type="AlphaFoldDB" id="A0A420HI66"/>